<dbReference type="AlphaFoldDB" id="A0A5B9DRW4"/>
<name>A0A5B9DRW4_9HYPH</name>
<dbReference type="InterPro" id="IPR009959">
    <property type="entry name" value="Cyclase_SnoaL-like"/>
</dbReference>
<dbReference type="PANTHER" id="PTHR38436">
    <property type="entry name" value="POLYKETIDE CYCLASE SNOAL-LIKE DOMAIN"/>
    <property type="match status" value="1"/>
</dbReference>
<evidence type="ECO:0000313" key="2">
    <source>
        <dbReference type="Proteomes" id="UP000321062"/>
    </source>
</evidence>
<dbReference type="EMBL" id="CP041690">
    <property type="protein sequence ID" value="QEE21198.1"/>
    <property type="molecule type" value="Genomic_DNA"/>
</dbReference>
<dbReference type="Proteomes" id="UP000321062">
    <property type="component" value="Chromosome"/>
</dbReference>
<accession>A0A5B9DRW4</accession>
<gene>
    <name evidence="1" type="ORF">FNA67_13870</name>
</gene>
<keyword evidence="2" id="KW-1185">Reference proteome</keyword>
<sequence length="150" mass="16354">MNSVEKNKAIVETYVSAMNERDFTKLRAVFHDDARIEGVTGAAPVDEAMIVWRALTGSLNMTLKVEGMVAEGDIVVVRFTESGRWTAPFLGMTEPTGKSFELVAIEWFELRDGLISRRWGVRDAASQARQVGFPQAAGPAKPAVGVKVVA</sequence>
<dbReference type="Pfam" id="PF07366">
    <property type="entry name" value="SnoaL"/>
    <property type="match status" value="1"/>
</dbReference>
<dbReference type="InterPro" id="IPR032710">
    <property type="entry name" value="NTF2-like_dom_sf"/>
</dbReference>
<dbReference type="KEGG" id="yti:FNA67_13870"/>
<dbReference type="SUPFAM" id="SSF54427">
    <property type="entry name" value="NTF2-like"/>
    <property type="match status" value="1"/>
</dbReference>
<evidence type="ECO:0000313" key="1">
    <source>
        <dbReference type="EMBL" id="QEE21198.1"/>
    </source>
</evidence>
<organism evidence="1 2">
    <name type="scientific">Paradevosia tibetensis</name>
    <dbReference type="NCBI Taxonomy" id="1447062"/>
    <lineage>
        <taxon>Bacteria</taxon>
        <taxon>Pseudomonadati</taxon>
        <taxon>Pseudomonadota</taxon>
        <taxon>Alphaproteobacteria</taxon>
        <taxon>Hyphomicrobiales</taxon>
        <taxon>Devosiaceae</taxon>
        <taxon>Paradevosia</taxon>
    </lineage>
</organism>
<dbReference type="PANTHER" id="PTHR38436:SF1">
    <property type="entry name" value="ESTER CYCLASE"/>
    <property type="match status" value="1"/>
</dbReference>
<dbReference type="GO" id="GO:0030638">
    <property type="term" value="P:polyketide metabolic process"/>
    <property type="evidence" value="ECO:0007669"/>
    <property type="project" value="InterPro"/>
</dbReference>
<reference evidence="1 2" key="1">
    <citation type="journal article" date="2015" name="Int. J. Syst. Evol. Microbiol.">
        <title>Youhaiella tibetensis gen. nov., sp. nov., isolated from subsurface sediment.</title>
        <authorList>
            <person name="Wang Y.X."/>
            <person name="Huang F.Q."/>
            <person name="Nogi Y."/>
            <person name="Pang S.J."/>
            <person name="Wang P.K."/>
            <person name="Lv J."/>
        </authorList>
    </citation>
    <scope>NUCLEOTIDE SEQUENCE [LARGE SCALE GENOMIC DNA]</scope>
    <source>
        <strain evidence="2">fig4</strain>
    </source>
</reference>
<proteinExistence type="predicted"/>
<dbReference type="OrthoDB" id="582835at2"/>
<dbReference type="RefSeq" id="WP_049705719.1">
    <property type="nucleotide sequence ID" value="NZ_BMFM01000001.1"/>
</dbReference>
<protein>
    <submittedName>
        <fullName evidence="1">Ester cyclase</fullName>
    </submittedName>
</protein>
<dbReference type="Gene3D" id="3.10.450.50">
    <property type="match status" value="1"/>
</dbReference>